<organism evidence="1 2">
    <name type="scientific">Ornithinibacillus salinisoli</name>
    <dbReference type="NCBI Taxonomy" id="1848459"/>
    <lineage>
        <taxon>Bacteria</taxon>
        <taxon>Bacillati</taxon>
        <taxon>Bacillota</taxon>
        <taxon>Bacilli</taxon>
        <taxon>Bacillales</taxon>
        <taxon>Bacillaceae</taxon>
        <taxon>Ornithinibacillus</taxon>
    </lineage>
</organism>
<name>A0ABW4W6S0_9BACI</name>
<evidence type="ECO:0008006" key="3">
    <source>
        <dbReference type="Google" id="ProtNLM"/>
    </source>
</evidence>
<dbReference type="EMBL" id="JBHUHQ010000039">
    <property type="protein sequence ID" value="MFD2046513.1"/>
    <property type="molecule type" value="Genomic_DNA"/>
</dbReference>
<protein>
    <recommendedName>
        <fullName evidence="3">HMA domain-containing protein</fullName>
    </recommendedName>
</protein>
<evidence type="ECO:0000313" key="2">
    <source>
        <dbReference type="Proteomes" id="UP001597383"/>
    </source>
</evidence>
<comment type="caution">
    <text evidence="1">The sequence shown here is derived from an EMBL/GenBank/DDBJ whole genome shotgun (WGS) entry which is preliminary data.</text>
</comment>
<sequence length="68" mass="7917">MKVITLFVEDATSDPKIQEIEGILNESRGIDRVLIDTDDGEIKIEYNEEQISPKHIILMLQERDYNIK</sequence>
<reference evidence="2" key="1">
    <citation type="journal article" date="2019" name="Int. J. Syst. Evol. Microbiol.">
        <title>The Global Catalogue of Microorganisms (GCM) 10K type strain sequencing project: providing services to taxonomists for standard genome sequencing and annotation.</title>
        <authorList>
            <consortium name="The Broad Institute Genomics Platform"/>
            <consortium name="The Broad Institute Genome Sequencing Center for Infectious Disease"/>
            <person name="Wu L."/>
            <person name="Ma J."/>
        </authorList>
    </citation>
    <scope>NUCLEOTIDE SEQUENCE [LARGE SCALE GENOMIC DNA]</scope>
    <source>
        <strain evidence="2">R28</strain>
    </source>
</reference>
<evidence type="ECO:0000313" key="1">
    <source>
        <dbReference type="EMBL" id="MFD2046513.1"/>
    </source>
</evidence>
<dbReference type="InterPro" id="IPR036163">
    <property type="entry name" value="HMA_dom_sf"/>
</dbReference>
<proteinExistence type="predicted"/>
<keyword evidence="2" id="KW-1185">Reference proteome</keyword>
<accession>A0ABW4W6S0</accession>
<dbReference type="RefSeq" id="WP_377558488.1">
    <property type="nucleotide sequence ID" value="NZ_JBHUHQ010000039.1"/>
</dbReference>
<dbReference type="Proteomes" id="UP001597383">
    <property type="component" value="Unassembled WGS sequence"/>
</dbReference>
<dbReference type="SUPFAM" id="SSF55008">
    <property type="entry name" value="HMA, heavy metal-associated domain"/>
    <property type="match status" value="1"/>
</dbReference>
<gene>
    <name evidence="1" type="ORF">ACFSJF_19790</name>
</gene>